<dbReference type="PRINTS" id="PR00401">
    <property type="entry name" value="SH2DOMAIN"/>
</dbReference>
<evidence type="ECO:0000256" key="2">
    <source>
        <dbReference type="PROSITE-ProRule" id="PRU00191"/>
    </source>
</evidence>
<dbReference type="PANTHER" id="PTHR19969:SF14">
    <property type="entry name" value="DREADLOCKS, ISOFORM B"/>
    <property type="match status" value="1"/>
</dbReference>
<dbReference type="GO" id="GO:0016477">
    <property type="term" value="P:cell migration"/>
    <property type="evidence" value="ECO:0007669"/>
    <property type="project" value="TreeGrafter"/>
</dbReference>
<dbReference type="GO" id="GO:0030971">
    <property type="term" value="F:receptor tyrosine kinase binding"/>
    <property type="evidence" value="ECO:0007669"/>
    <property type="project" value="TreeGrafter"/>
</dbReference>
<organism evidence="4">
    <name type="scientific">Oppiella nova</name>
    <dbReference type="NCBI Taxonomy" id="334625"/>
    <lineage>
        <taxon>Eukaryota</taxon>
        <taxon>Metazoa</taxon>
        <taxon>Ecdysozoa</taxon>
        <taxon>Arthropoda</taxon>
        <taxon>Chelicerata</taxon>
        <taxon>Arachnida</taxon>
        <taxon>Acari</taxon>
        <taxon>Acariformes</taxon>
        <taxon>Sarcoptiformes</taxon>
        <taxon>Oribatida</taxon>
        <taxon>Brachypylina</taxon>
        <taxon>Oppioidea</taxon>
        <taxon>Oppiidae</taxon>
        <taxon>Oppiella</taxon>
    </lineage>
</organism>
<dbReference type="GO" id="GO:0035591">
    <property type="term" value="F:signaling adaptor activity"/>
    <property type="evidence" value="ECO:0007669"/>
    <property type="project" value="TreeGrafter"/>
</dbReference>
<dbReference type="Pfam" id="PF00017">
    <property type="entry name" value="SH2"/>
    <property type="match status" value="1"/>
</dbReference>
<dbReference type="OrthoDB" id="26539at2759"/>
<gene>
    <name evidence="4" type="ORF">ONB1V03_LOCUS19953</name>
</gene>
<proteinExistence type="predicted"/>
<dbReference type="SMART" id="SM00252">
    <property type="entry name" value="SH2"/>
    <property type="match status" value="1"/>
</dbReference>
<dbReference type="InterPro" id="IPR036860">
    <property type="entry name" value="SH2_dom_sf"/>
</dbReference>
<dbReference type="PROSITE" id="PS50001">
    <property type="entry name" value="SH2"/>
    <property type="match status" value="1"/>
</dbReference>
<dbReference type="SUPFAM" id="SSF55550">
    <property type="entry name" value="SH2 domain"/>
    <property type="match status" value="1"/>
</dbReference>
<dbReference type="GO" id="GO:0048013">
    <property type="term" value="P:ephrin receptor signaling pathway"/>
    <property type="evidence" value="ECO:0007669"/>
    <property type="project" value="TreeGrafter"/>
</dbReference>
<evidence type="ECO:0000256" key="1">
    <source>
        <dbReference type="ARBA" id="ARBA00022999"/>
    </source>
</evidence>
<reference evidence="4" key="1">
    <citation type="submission" date="2020-11" db="EMBL/GenBank/DDBJ databases">
        <authorList>
            <person name="Tran Van P."/>
        </authorList>
    </citation>
    <scope>NUCLEOTIDE SEQUENCE</scope>
</reference>
<dbReference type="Proteomes" id="UP000728032">
    <property type="component" value="Unassembled WGS sequence"/>
</dbReference>
<evidence type="ECO:0000313" key="4">
    <source>
        <dbReference type="EMBL" id="CAD7663394.1"/>
    </source>
</evidence>
<feature type="domain" description="SH2" evidence="3">
    <location>
        <begin position="1"/>
        <end position="81"/>
    </location>
</feature>
<dbReference type="EMBL" id="OC947135">
    <property type="protein sequence ID" value="CAD7663394.1"/>
    <property type="molecule type" value="Genomic_DNA"/>
</dbReference>
<keyword evidence="5" id="KW-1185">Reference proteome</keyword>
<feature type="non-terminal residue" evidence="4">
    <location>
        <position position="1"/>
    </location>
</feature>
<protein>
    <recommendedName>
        <fullName evidence="3">SH2 domain-containing protein</fullName>
    </recommendedName>
</protein>
<dbReference type="PANTHER" id="PTHR19969">
    <property type="entry name" value="SH2-SH3 ADAPTOR PROTEIN-RELATED"/>
    <property type="match status" value="1"/>
</dbReference>
<evidence type="ECO:0000259" key="3">
    <source>
        <dbReference type="PROSITE" id="PS50001"/>
    </source>
</evidence>
<dbReference type="Gene3D" id="3.30.505.10">
    <property type="entry name" value="SH2 domain"/>
    <property type="match status" value="1"/>
</dbReference>
<name>A0A7R9MN74_9ACAR</name>
<accession>A0A7R9MN74</accession>
<dbReference type="AlphaFoldDB" id="A0A7R9MN74"/>
<dbReference type="InterPro" id="IPR051184">
    <property type="entry name" value="Tyrosine-phos_adapter"/>
</dbReference>
<dbReference type="InterPro" id="IPR000980">
    <property type="entry name" value="SH2"/>
</dbReference>
<sequence length="86" mass="9953">LNEMADDGDFLIRDSETNAGDYSVSLKAPMRNKHFRVHYDDGIYCIGQRRFGSLDELIEHYKKAPIYTSPKGDKMFLIKPFARPQL</sequence>
<keyword evidence="1 2" id="KW-0727">SH2 domain</keyword>
<evidence type="ECO:0000313" key="5">
    <source>
        <dbReference type="Proteomes" id="UP000728032"/>
    </source>
</evidence>
<dbReference type="EMBL" id="CAJPVJ010032310">
    <property type="protein sequence ID" value="CAG2180531.1"/>
    <property type="molecule type" value="Genomic_DNA"/>
</dbReference>
<dbReference type="GO" id="GO:0005737">
    <property type="term" value="C:cytoplasm"/>
    <property type="evidence" value="ECO:0007669"/>
    <property type="project" value="TreeGrafter"/>
</dbReference>